<evidence type="ECO:0000259" key="2">
    <source>
        <dbReference type="Pfam" id="PF08327"/>
    </source>
</evidence>
<dbReference type="KEGG" id="mmar:MODMU_4277"/>
<dbReference type="PATRIC" id="fig|477641.3.peg.3999"/>
<dbReference type="InterPro" id="IPR013538">
    <property type="entry name" value="ASHA1/2-like_C"/>
</dbReference>
<dbReference type="SUPFAM" id="SSF55961">
    <property type="entry name" value="Bet v1-like"/>
    <property type="match status" value="1"/>
</dbReference>
<keyword evidence="4" id="KW-1185">Reference proteome</keyword>
<reference evidence="3 4" key="1">
    <citation type="journal article" date="2012" name="J. Bacteriol.">
        <title>Genome Sequence of Radiation-Resistant Modestobacter marinus Strain BC501, a Representative Actinobacterium That Thrives on Calcareous Stone Surfaces.</title>
        <authorList>
            <person name="Normand P."/>
            <person name="Gury J."/>
            <person name="Pujic P."/>
            <person name="Chouaia B."/>
            <person name="Crotti E."/>
            <person name="Brusetti L."/>
            <person name="Daffonchio D."/>
            <person name="Vacherie B."/>
            <person name="Barbe V."/>
            <person name="Medigue C."/>
            <person name="Calteau A."/>
            <person name="Ghodhbane-Gtari F."/>
            <person name="Essoussi I."/>
            <person name="Nouioui I."/>
            <person name="Abbassi-Ghozzi I."/>
            <person name="Gtari M."/>
        </authorList>
    </citation>
    <scope>NUCLEOTIDE SEQUENCE [LARGE SCALE GENOMIC DNA]</scope>
    <source>
        <strain evidence="4">BC 501</strain>
    </source>
</reference>
<dbReference type="OrthoDB" id="287565at2"/>
<feature type="domain" description="Activator of Hsp90 ATPase homologue 1/2-like C-terminal" evidence="2">
    <location>
        <begin position="14"/>
        <end position="135"/>
    </location>
</feature>
<accession>I4F210</accession>
<dbReference type="HOGENOM" id="CLU_137245_0_0_11"/>
<dbReference type="Gene3D" id="3.30.530.20">
    <property type="match status" value="1"/>
</dbReference>
<evidence type="ECO:0000313" key="4">
    <source>
        <dbReference type="Proteomes" id="UP000006461"/>
    </source>
</evidence>
<dbReference type="STRING" id="477641.MODMU_4277"/>
<dbReference type="Proteomes" id="UP000006461">
    <property type="component" value="Chromosome"/>
</dbReference>
<dbReference type="InterPro" id="IPR023393">
    <property type="entry name" value="START-like_dom_sf"/>
</dbReference>
<sequence>MDTSLSYTFTVEQTPEQAFAAITDVRAWWSGTITGPTDELGAVFSYTVPDIHWSEFRITELEPGRRVAWLVTDSWLSFPADKEEWTGTTVVFDITERDGSTEVRFTHEGLYPQAECYQVCSRAWGEYVTGSLRTLIAAGAGRPNSFEGPEALAAAQTGAAFS</sequence>
<gene>
    <name evidence="3" type="ordered locus">MODMU_4277</name>
</gene>
<dbReference type="OMA" id="HCSMKWA"/>
<dbReference type="CDD" id="cd07814">
    <property type="entry name" value="SRPBCC_CalC_Aha1-like"/>
    <property type="match status" value="1"/>
</dbReference>
<dbReference type="AlphaFoldDB" id="I4F210"/>
<dbReference type="eggNOG" id="COG3832">
    <property type="taxonomic scope" value="Bacteria"/>
</dbReference>
<proteinExistence type="inferred from homology"/>
<comment type="similarity">
    <text evidence="1">Belongs to the AHA1 family.</text>
</comment>
<dbReference type="Pfam" id="PF08327">
    <property type="entry name" value="AHSA1"/>
    <property type="match status" value="1"/>
</dbReference>
<protein>
    <recommendedName>
        <fullName evidence="2">Activator of Hsp90 ATPase homologue 1/2-like C-terminal domain-containing protein</fullName>
    </recommendedName>
</protein>
<name>I4F210_MODI5</name>
<dbReference type="EMBL" id="FO203431">
    <property type="protein sequence ID" value="CCH89673.1"/>
    <property type="molecule type" value="Genomic_DNA"/>
</dbReference>
<organism evidence="3 4">
    <name type="scientific">Modestobacter italicus (strain DSM 44449 / CECT 9708 / BC 501)</name>
    <dbReference type="NCBI Taxonomy" id="2732864"/>
    <lineage>
        <taxon>Bacteria</taxon>
        <taxon>Bacillati</taxon>
        <taxon>Actinomycetota</taxon>
        <taxon>Actinomycetes</taxon>
        <taxon>Geodermatophilales</taxon>
        <taxon>Geodermatophilaceae</taxon>
        <taxon>Modestobacter</taxon>
    </lineage>
</organism>
<evidence type="ECO:0000313" key="3">
    <source>
        <dbReference type="EMBL" id="CCH89673.1"/>
    </source>
</evidence>
<evidence type="ECO:0000256" key="1">
    <source>
        <dbReference type="ARBA" id="ARBA00006817"/>
    </source>
</evidence>